<dbReference type="PANTHER" id="PTHR24034:SF210">
    <property type="entry name" value="EGF-LIKE DOMAIN-CONTAINING PROTEIN"/>
    <property type="match status" value="1"/>
</dbReference>
<dbReference type="CDD" id="cd00054">
    <property type="entry name" value="EGF_CA"/>
    <property type="match status" value="2"/>
</dbReference>
<keyword evidence="7" id="KW-1133">Transmembrane helix</keyword>
<dbReference type="InterPro" id="IPR049883">
    <property type="entry name" value="NOTCH1_EGF-like"/>
</dbReference>
<dbReference type="Proteomes" id="UP000287033">
    <property type="component" value="Unassembled WGS sequence"/>
</dbReference>
<keyword evidence="2" id="KW-0732">Signal</keyword>
<keyword evidence="4" id="KW-1015">Disulfide bond</keyword>
<dbReference type="PROSITE" id="PS50026">
    <property type="entry name" value="EGF_3"/>
    <property type="match status" value="2"/>
</dbReference>
<dbReference type="SUPFAM" id="SSF82671">
    <property type="entry name" value="SEA domain"/>
    <property type="match status" value="1"/>
</dbReference>
<dbReference type="SUPFAM" id="SSF57184">
    <property type="entry name" value="Growth factor receptor domain"/>
    <property type="match status" value="1"/>
</dbReference>
<dbReference type="Gene3D" id="2.10.25.10">
    <property type="entry name" value="Laminin"/>
    <property type="match status" value="2"/>
</dbReference>
<dbReference type="OMA" id="PGLNDCS"/>
<dbReference type="PANTHER" id="PTHR24034">
    <property type="entry name" value="EGF-LIKE DOMAIN-CONTAINING PROTEIN"/>
    <property type="match status" value="1"/>
</dbReference>
<dbReference type="InterPro" id="IPR036364">
    <property type="entry name" value="SEA_dom_sf"/>
</dbReference>
<name>A0A401T0Y4_CHIPU</name>
<evidence type="ECO:0000259" key="8">
    <source>
        <dbReference type="PROSITE" id="PS50024"/>
    </source>
</evidence>
<evidence type="ECO:0000256" key="2">
    <source>
        <dbReference type="ARBA" id="ARBA00022729"/>
    </source>
</evidence>
<evidence type="ECO:0000256" key="3">
    <source>
        <dbReference type="ARBA" id="ARBA00022737"/>
    </source>
</evidence>
<evidence type="ECO:0000256" key="4">
    <source>
        <dbReference type="ARBA" id="ARBA00023157"/>
    </source>
</evidence>
<dbReference type="InterPro" id="IPR000742">
    <property type="entry name" value="EGF"/>
</dbReference>
<evidence type="ECO:0008006" key="12">
    <source>
        <dbReference type="Google" id="ProtNLM"/>
    </source>
</evidence>
<gene>
    <name evidence="10" type="ORF">chiPu_0014816</name>
</gene>
<feature type="domain" description="EGF-like" evidence="9">
    <location>
        <begin position="423"/>
        <end position="461"/>
    </location>
</feature>
<evidence type="ECO:0000256" key="5">
    <source>
        <dbReference type="PROSITE-ProRule" id="PRU00076"/>
    </source>
</evidence>
<dbReference type="PROSITE" id="PS00010">
    <property type="entry name" value="ASX_HYDROXYL"/>
    <property type="match status" value="1"/>
</dbReference>
<dbReference type="EMBL" id="BEZZ01000813">
    <property type="protein sequence ID" value="GCC36322.1"/>
    <property type="molecule type" value="Genomic_DNA"/>
</dbReference>
<dbReference type="InterPro" id="IPR009030">
    <property type="entry name" value="Growth_fac_rcpt_cys_sf"/>
</dbReference>
<reference evidence="10 11" key="1">
    <citation type="journal article" date="2018" name="Nat. Ecol. Evol.">
        <title>Shark genomes provide insights into elasmobranch evolution and the origin of vertebrates.</title>
        <authorList>
            <person name="Hara Y"/>
            <person name="Yamaguchi K"/>
            <person name="Onimaru K"/>
            <person name="Kadota M"/>
            <person name="Koyanagi M"/>
            <person name="Keeley SD"/>
            <person name="Tatsumi K"/>
            <person name="Tanaka K"/>
            <person name="Motone F"/>
            <person name="Kageyama Y"/>
            <person name="Nozu R"/>
            <person name="Adachi N"/>
            <person name="Nishimura O"/>
            <person name="Nakagawa R"/>
            <person name="Tanegashima C"/>
            <person name="Kiyatake I"/>
            <person name="Matsumoto R"/>
            <person name="Murakumo K"/>
            <person name="Nishida K"/>
            <person name="Terakita A"/>
            <person name="Kuratani S"/>
            <person name="Sato K"/>
            <person name="Hyodo S Kuraku.S."/>
        </authorList>
    </citation>
    <scope>NUCLEOTIDE SEQUENCE [LARGE SCALE GENOMIC DNA]</scope>
</reference>
<comment type="caution">
    <text evidence="10">The sequence shown here is derived from an EMBL/GenBank/DDBJ whole genome shotgun (WGS) entry which is preliminary data.</text>
</comment>
<accession>A0A401T0Y4</accession>
<feature type="region of interest" description="Disordered" evidence="6">
    <location>
        <begin position="39"/>
        <end position="81"/>
    </location>
</feature>
<dbReference type="InterPro" id="IPR000152">
    <property type="entry name" value="EGF-type_Asp/Asn_hydroxyl_site"/>
</dbReference>
<dbReference type="Pfam" id="PF07645">
    <property type="entry name" value="EGF_CA"/>
    <property type="match status" value="2"/>
</dbReference>
<dbReference type="InterPro" id="IPR000082">
    <property type="entry name" value="SEA_dom"/>
</dbReference>
<dbReference type="InterPro" id="IPR050751">
    <property type="entry name" value="ECM_structural_protein"/>
</dbReference>
<evidence type="ECO:0000313" key="11">
    <source>
        <dbReference type="Proteomes" id="UP000287033"/>
    </source>
</evidence>
<proteinExistence type="predicted"/>
<keyword evidence="11" id="KW-1185">Reference proteome</keyword>
<dbReference type="FunFam" id="2.10.25.10:FF:000038">
    <property type="entry name" value="Fibrillin 2"/>
    <property type="match status" value="1"/>
</dbReference>
<evidence type="ECO:0000256" key="7">
    <source>
        <dbReference type="SAM" id="Phobius"/>
    </source>
</evidence>
<dbReference type="Pfam" id="PF01390">
    <property type="entry name" value="SEA"/>
    <property type="match status" value="2"/>
</dbReference>
<feature type="compositionally biased region" description="Polar residues" evidence="6">
    <location>
        <begin position="39"/>
        <end position="62"/>
    </location>
</feature>
<keyword evidence="3" id="KW-0677">Repeat</keyword>
<organism evidence="10 11">
    <name type="scientific">Chiloscyllium punctatum</name>
    <name type="common">Brownbanded bambooshark</name>
    <name type="synonym">Hemiscyllium punctatum</name>
    <dbReference type="NCBI Taxonomy" id="137246"/>
    <lineage>
        <taxon>Eukaryota</taxon>
        <taxon>Metazoa</taxon>
        <taxon>Chordata</taxon>
        <taxon>Craniata</taxon>
        <taxon>Vertebrata</taxon>
        <taxon>Chondrichthyes</taxon>
        <taxon>Elasmobranchii</taxon>
        <taxon>Galeomorphii</taxon>
        <taxon>Galeoidea</taxon>
        <taxon>Orectolobiformes</taxon>
        <taxon>Hemiscylliidae</taxon>
        <taxon>Chiloscyllium</taxon>
    </lineage>
</organism>
<evidence type="ECO:0000259" key="9">
    <source>
        <dbReference type="PROSITE" id="PS50026"/>
    </source>
</evidence>
<feature type="domain" description="EGF-like" evidence="9">
    <location>
        <begin position="377"/>
        <end position="415"/>
    </location>
</feature>
<dbReference type="SMART" id="SM00179">
    <property type="entry name" value="EGF_CA"/>
    <property type="match status" value="2"/>
</dbReference>
<dbReference type="SMART" id="SM00200">
    <property type="entry name" value="SEA"/>
    <property type="match status" value="1"/>
</dbReference>
<evidence type="ECO:0000256" key="6">
    <source>
        <dbReference type="SAM" id="MobiDB-lite"/>
    </source>
</evidence>
<dbReference type="InterPro" id="IPR001881">
    <property type="entry name" value="EGF-like_Ca-bd_dom"/>
</dbReference>
<feature type="domain" description="SEA" evidence="8">
    <location>
        <begin position="266"/>
        <end position="380"/>
    </location>
</feature>
<dbReference type="OrthoDB" id="9948817at2759"/>
<dbReference type="SMART" id="SM00181">
    <property type="entry name" value="EGF"/>
    <property type="match status" value="2"/>
</dbReference>
<keyword evidence="7" id="KW-0472">Membrane</keyword>
<keyword evidence="7" id="KW-0812">Transmembrane</keyword>
<dbReference type="SUPFAM" id="SSF57196">
    <property type="entry name" value="EGF/Laminin"/>
    <property type="match status" value="1"/>
</dbReference>
<dbReference type="GO" id="GO:0005509">
    <property type="term" value="F:calcium ion binding"/>
    <property type="evidence" value="ECO:0007669"/>
    <property type="project" value="InterPro"/>
</dbReference>
<keyword evidence="1 5" id="KW-0245">EGF-like domain</keyword>
<feature type="compositionally biased region" description="Low complexity" evidence="6">
    <location>
        <begin position="63"/>
        <end position="81"/>
    </location>
</feature>
<evidence type="ECO:0000313" key="10">
    <source>
        <dbReference type="EMBL" id="GCC36322.1"/>
    </source>
</evidence>
<sequence>MFKLGYSTVSTDSASGGVIFSTTSSSTNIVSTITSQASGSTTISFNPTSSVGATSNPASSDRSTSIAPSTTTLPTTSTLPAIISSDGTTITSNSSTISLIATTTTASSVITAPTTSTTVTTTTPTTPTTAATTTSTITTISAVSSSPTTSPTTSTTVTTTDPTTTTATSTKVTTGLCEPLNFIRINLISVQSEAISITWDTNNVMKQLTFSVTITAVQLNTDGKRKETEEKSAEFNDLKPDIEYHITIETTTCGQLQSITRRVRTIAVVLKVSTRITNVQFEQDLEDKQSKKFKDFERNFTADLVRGFNENFKELYERGSLRIKINSIRNGSVLVDFEVAVSTNVTAPIATVSDVLTKSLNTSEMFNVDLQNTSIVERDSCQPGLNDCSANGTCIRLNATYTCQCNAGFSDTSPNTPGRICEDIDECQTGNHTCSDLAVCTNTPGNFTCGCFQGILDSKPSNPGTQCKDPNNCFTNEDPCAVFQCLTNNSCPSRRMLKTIITLKSKTFTNDLRNPGSEAYSSLSSEIRNAVVSPVRTTLQDNTFNITIFGFQNGSVVANILSSLNNTSITAATLQMAIASAVRTIDPQASVNVTGTLQVTTLAPTMSQTVSTLQTPADNSGFKVAVIVLGVILGVALLLIVAITLAMVCMKRKSGQYLISSSDMLQRFNYTNM</sequence>
<dbReference type="Gene3D" id="3.30.70.960">
    <property type="entry name" value="SEA domain"/>
    <property type="match status" value="1"/>
</dbReference>
<dbReference type="PROSITE" id="PS01187">
    <property type="entry name" value="EGF_CA"/>
    <property type="match status" value="1"/>
</dbReference>
<dbReference type="InterPro" id="IPR018097">
    <property type="entry name" value="EGF_Ca-bd_CS"/>
</dbReference>
<dbReference type="AlphaFoldDB" id="A0A401T0Y4"/>
<comment type="caution">
    <text evidence="5">Lacks conserved residue(s) required for the propagation of feature annotation.</text>
</comment>
<evidence type="ECO:0000256" key="1">
    <source>
        <dbReference type="ARBA" id="ARBA00022536"/>
    </source>
</evidence>
<feature type="region of interest" description="Disordered" evidence="6">
    <location>
        <begin position="142"/>
        <end position="168"/>
    </location>
</feature>
<feature type="transmembrane region" description="Helical" evidence="7">
    <location>
        <begin position="624"/>
        <end position="648"/>
    </location>
</feature>
<protein>
    <recommendedName>
        <fullName evidence="12">EGF-like domain-containing protein</fullName>
    </recommendedName>
</protein>
<dbReference type="PROSITE" id="PS50024">
    <property type="entry name" value="SEA"/>
    <property type="match status" value="1"/>
</dbReference>
<dbReference type="GO" id="GO:0071944">
    <property type="term" value="C:cell periphery"/>
    <property type="evidence" value="ECO:0007669"/>
    <property type="project" value="UniProtKB-ARBA"/>
</dbReference>